<gene>
    <name evidence="1" type="ORF">HKBW3S42_01134</name>
</gene>
<reference evidence="1 2" key="1">
    <citation type="journal article" date="2020" name="Front. Microbiol.">
        <title>Single-cell genomics of novel Actinobacteria with the Wood-Ljungdahl pathway discovered in a serpentinizing system.</title>
        <authorList>
            <person name="Merino N."/>
            <person name="Kawai M."/>
            <person name="Boyd E.S."/>
            <person name="Colman D.R."/>
            <person name="McGlynn S.E."/>
            <person name="Nealson K.H."/>
            <person name="Kurokawa K."/>
            <person name="Hongoh Y."/>
        </authorList>
    </citation>
    <scope>NUCLEOTIDE SEQUENCE [LARGE SCALE GENOMIC DNA]</scope>
    <source>
        <strain evidence="1 2">S42</strain>
    </source>
</reference>
<feature type="non-terminal residue" evidence="1">
    <location>
        <position position="208"/>
    </location>
</feature>
<comment type="caution">
    <text evidence="1">The sequence shown here is derived from an EMBL/GenBank/DDBJ whole genome shotgun (WGS) entry which is preliminary data.</text>
</comment>
<organism evidence="1 2">
    <name type="scientific">Candidatus Hakubella thermalkaliphila</name>
    <dbReference type="NCBI Taxonomy" id="2754717"/>
    <lineage>
        <taxon>Bacteria</taxon>
        <taxon>Bacillati</taxon>
        <taxon>Actinomycetota</taxon>
        <taxon>Actinomycetota incertae sedis</taxon>
        <taxon>Candidatus Hakubellales</taxon>
        <taxon>Candidatus Hakubellaceae</taxon>
        <taxon>Candidatus Hakubella</taxon>
    </lineage>
</organism>
<evidence type="ECO:0000313" key="1">
    <source>
        <dbReference type="EMBL" id="GFP32827.1"/>
    </source>
</evidence>
<sequence length="208" mass="23957">MVRDELEFRDLIASLLEREGFHVQKEFRLPEGHRIDLLAIKANVRSGIEVKLEQRGIWDDISKGATLRKFPEFDRIYVAAPKLLIYSELLSYAKQLRIGIMGVEENSIEWLLESEELEPAQLSVGGSHPNEVRIGSIFEVTNDVTNRGEKVARHLQMVFRPSGPFVTAPREKSRFKRAKLSPGESWKVKFRIKVKESAKAETYPLYLY</sequence>
<protein>
    <submittedName>
        <fullName evidence="1">Uncharacterized protein</fullName>
    </submittedName>
</protein>
<dbReference type="Proteomes" id="UP000568877">
    <property type="component" value="Unassembled WGS sequence"/>
</dbReference>
<name>A0A6V8QG26_9ACTN</name>
<dbReference type="EMBL" id="BLSA01000165">
    <property type="protein sequence ID" value="GFP32827.1"/>
    <property type="molecule type" value="Genomic_DNA"/>
</dbReference>
<dbReference type="AlphaFoldDB" id="A0A6V8QG26"/>
<evidence type="ECO:0000313" key="2">
    <source>
        <dbReference type="Proteomes" id="UP000568877"/>
    </source>
</evidence>
<accession>A0A6V8QG26</accession>
<dbReference type="InterPro" id="IPR011335">
    <property type="entry name" value="Restrct_endonuc-II-like"/>
</dbReference>
<dbReference type="SUPFAM" id="SSF52980">
    <property type="entry name" value="Restriction endonuclease-like"/>
    <property type="match status" value="1"/>
</dbReference>
<proteinExistence type="predicted"/>